<protein>
    <recommendedName>
        <fullName evidence="4 12">4-hydroxy-tetrahydrodipicolinate synthase</fullName>
        <shortName evidence="12">HTPA synthase</shortName>
        <ecNumber evidence="4 12">4.3.3.7</ecNumber>
    </recommendedName>
</protein>
<dbReference type="STRING" id="43775.SAMN04489760_10594"/>
<evidence type="ECO:0000256" key="1">
    <source>
        <dbReference type="ARBA" id="ARBA00003294"/>
    </source>
</evidence>
<evidence type="ECO:0000256" key="5">
    <source>
        <dbReference type="ARBA" id="ARBA00022490"/>
    </source>
</evidence>
<gene>
    <name evidence="12" type="primary">dapA</name>
    <name evidence="16" type="ORF">SAMN04489760_10594</name>
</gene>
<dbReference type="GO" id="GO:0005829">
    <property type="term" value="C:cytosol"/>
    <property type="evidence" value="ECO:0007669"/>
    <property type="project" value="TreeGrafter"/>
</dbReference>
<feature type="site" description="Part of a proton relay during catalysis" evidence="12">
    <location>
        <position position="43"/>
    </location>
</feature>
<keyword evidence="5 12" id="KW-0963">Cytoplasm</keyword>
<dbReference type="Gene3D" id="3.20.20.70">
    <property type="entry name" value="Aldolase class I"/>
    <property type="match status" value="1"/>
</dbReference>
<comment type="catalytic activity">
    <reaction evidence="11 12">
        <text>L-aspartate 4-semialdehyde + pyruvate = (2S,4S)-4-hydroxy-2,3,4,5-tetrahydrodipicolinate + H2O + H(+)</text>
        <dbReference type="Rhea" id="RHEA:34171"/>
        <dbReference type="ChEBI" id="CHEBI:15361"/>
        <dbReference type="ChEBI" id="CHEBI:15377"/>
        <dbReference type="ChEBI" id="CHEBI:15378"/>
        <dbReference type="ChEBI" id="CHEBI:67139"/>
        <dbReference type="ChEBI" id="CHEBI:537519"/>
        <dbReference type="EC" id="4.3.3.7"/>
    </reaction>
</comment>
<keyword evidence="7 12" id="KW-0220">Diaminopimelate biosynthesis</keyword>
<evidence type="ECO:0000256" key="6">
    <source>
        <dbReference type="ARBA" id="ARBA00022605"/>
    </source>
</evidence>
<evidence type="ECO:0000313" key="16">
    <source>
        <dbReference type="EMBL" id="SEM15061.1"/>
    </source>
</evidence>
<dbReference type="AlphaFoldDB" id="A0A1H7W0P4"/>
<dbReference type="InterPro" id="IPR020624">
    <property type="entry name" value="Schiff_base-form_aldolases_CS"/>
</dbReference>
<comment type="pathway">
    <text evidence="2 12">Amino-acid biosynthesis; L-lysine biosynthesis via DAP pathway; (S)-tetrahydrodipicolinate from L-aspartate: step 3/4.</text>
</comment>
<evidence type="ECO:0000256" key="4">
    <source>
        <dbReference type="ARBA" id="ARBA00012086"/>
    </source>
</evidence>
<evidence type="ECO:0000256" key="7">
    <source>
        <dbReference type="ARBA" id="ARBA00022915"/>
    </source>
</evidence>
<keyword evidence="17" id="KW-1185">Reference proteome</keyword>
<dbReference type="Pfam" id="PF00701">
    <property type="entry name" value="DHDPS"/>
    <property type="match status" value="1"/>
</dbReference>
<evidence type="ECO:0000256" key="9">
    <source>
        <dbReference type="ARBA" id="ARBA00023239"/>
    </source>
</evidence>
<dbReference type="PRINTS" id="PR00146">
    <property type="entry name" value="DHPICSNTHASE"/>
</dbReference>
<dbReference type="EC" id="4.3.3.7" evidence="4 12"/>
<evidence type="ECO:0000256" key="15">
    <source>
        <dbReference type="PIRSR" id="PIRSR001365-2"/>
    </source>
</evidence>
<dbReference type="GO" id="GO:0009089">
    <property type="term" value="P:lysine biosynthetic process via diaminopimelate"/>
    <property type="evidence" value="ECO:0007669"/>
    <property type="project" value="UniProtKB-UniRule"/>
</dbReference>
<dbReference type="CDD" id="cd00950">
    <property type="entry name" value="DHDPS"/>
    <property type="match status" value="1"/>
</dbReference>
<evidence type="ECO:0000256" key="3">
    <source>
        <dbReference type="ARBA" id="ARBA00007592"/>
    </source>
</evidence>
<evidence type="ECO:0000256" key="13">
    <source>
        <dbReference type="PIRNR" id="PIRNR001365"/>
    </source>
</evidence>
<keyword evidence="8 12" id="KW-0457">Lysine biosynthesis</keyword>
<dbReference type="InterPro" id="IPR002220">
    <property type="entry name" value="DapA-like"/>
</dbReference>
<dbReference type="OrthoDB" id="9782828at2"/>
<dbReference type="SMART" id="SM01130">
    <property type="entry name" value="DHDPS"/>
    <property type="match status" value="1"/>
</dbReference>
<feature type="binding site" evidence="12 15">
    <location>
        <position position="44"/>
    </location>
    <ligand>
        <name>pyruvate</name>
        <dbReference type="ChEBI" id="CHEBI:15361"/>
    </ligand>
</feature>
<dbReference type="NCBIfam" id="TIGR00674">
    <property type="entry name" value="dapA"/>
    <property type="match status" value="1"/>
</dbReference>
<dbReference type="InterPro" id="IPR020625">
    <property type="entry name" value="Schiff_base-form_aldolases_AS"/>
</dbReference>
<dbReference type="EMBL" id="FOBS01000005">
    <property type="protein sequence ID" value="SEM15061.1"/>
    <property type="molecule type" value="Genomic_DNA"/>
</dbReference>
<dbReference type="GO" id="GO:0019877">
    <property type="term" value="P:diaminopimelate biosynthetic process"/>
    <property type="evidence" value="ECO:0007669"/>
    <property type="project" value="UniProtKB-UniRule"/>
</dbReference>
<feature type="active site" description="Proton donor/acceptor" evidence="12 14">
    <location>
        <position position="132"/>
    </location>
</feature>
<dbReference type="Proteomes" id="UP000198744">
    <property type="component" value="Unassembled WGS sequence"/>
</dbReference>
<evidence type="ECO:0000256" key="11">
    <source>
        <dbReference type="ARBA" id="ARBA00047836"/>
    </source>
</evidence>
<feature type="binding site" evidence="12 15">
    <location>
        <position position="202"/>
    </location>
    <ligand>
        <name>pyruvate</name>
        <dbReference type="ChEBI" id="CHEBI:15361"/>
    </ligand>
</feature>
<organism evidence="16 17">
    <name type="scientific">Syntrophus gentianae</name>
    <dbReference type="NCBI Taxonomy" id="43775"/>
    <lineage>
        <taxon>Bacteria</taxon>
        <taxon>Pseudomonadati</taxon>
        <taxon>Thermodesulfobacteriota</taxon>
        <taxon>Syntrophia</taxon>
        <taxon>Syntrophales</taxon>
        <taxon>Syntrophaceae</taxon>
        <taxon>Syntrophus</taxon>
    </lineage>
</organism>
<dbReference type="PROSITE" id="PS00665">
    <property type="entry name" value="DHDPS_1"/>
    <property type="match status" value="1"/>
</dbReference>
<evidence type="ECO:0000256" key="8">
    <source>
        <dbReference type="ARBA" id="ARBA00023154"/>
    </source>
</evidence>
<comment type="subcellular location">
    <subcellularLocation>
        <location evidence="12">Cytoplasm</location>
    </subcellularLocation>
</comment>
<evidence type="ECO:0000256" key="12">
    <source>
        <dbReference type="HAMAP-Rule" id="MF_00418"/>
    </source>
</evidence>
<dbReference type="PANTHER" id="PTHR12128">
    <property type="entry name" value="DIHYDRODIPICOLINATE SYNTHASE"/>
    <property type="match status" value="1"/>
</dbReference>
<evidence type="ECO:0000256" key="10">
    <source>
        <dbReference type="ARBA" id="ARBA00023270"/>
    </source>
</evidence>
<dbReference type="UniPathway" id="UPA00034">
    <property type="reaction ID" value="UER00017"/>
</dbReference>
<feature type="site" description="Part of a proton relay during catalysis" evidence="12">
    <location>
        <position position="106"/>
    </location>
</feature>
<feature type="active site" description="Schiff-base intermediate with substrate" evidence="12 14">
    <location>
        <position position="160"/>
    </location>
</feature>
<keyword evidence="10 12" id="KW-0704">Schiff base</keyword>
<dbReference type="InterPro" id="IPR013785">
    <property type="entry name" value="Aldolase_TIM"/>
</dbReference>
<comment type="function">
    <text evidence="1 12">Catalyzes the condensation of (S)-aspartate-beta-semialdehyde [(S)-ASA] and pyruvate to 4-hydroxy-tetrahydrodipicolinate (HTPA).</text>
</comment>
<name>A0A1H7W0P4_9BACT</name>
<dbReference type="PROSITE" id="PS00666">
    <property type="entry name" value="DHDPS_2"/>
    <property type="match status" value="1"/>
</dbReference>
<comment type="caution">
    <text evidence="12">Was originally thought to be a dihydrodipicolinate synthase (DHDPS), catalyzing the condensation of (S)-aspartate-beta-semialdehyde [(S)-ASA] and pyruvate to dihydrodipicolinate (DHDP). However, it was shown in E.coli that the product of the enzymatic reaction is not dihydrodipicolinate but in fact (4S)-4-hydroxy-2,3,4,5-tetrahydro-(2S)-dipicolinic acid (HTPA), and that the consecutive dehydration reaction leading to DHDP is not spontaneous but catalyzed by DapB.</text>
</comment>
<dbReference type="HAMAP" id="MF_00418">
    <property type="entry name" value="DapA"/>
    <property type="match status" value="1"/>
</dbReference>
<keyword evidence="6 12" id="KW-0028">Amino-acid biosynthesis</keyword>
<comment type="subunit">
    <text evidence="12">Homotetramer; dimer of dimers.</text>
</comment>
<evidence type="ECO:0000256" key="14">
    <source>
        <dbReference type="PIRSR" id="PIRSR001365-1"/>
    </source>
</evidence>
<dbReference type="PANTHER" id="PTHR12128:SF66">
    <property type="entry name" value="4-HYDROXY-2-OXOGLUTARATE ALDOLASE, MITOCHONDRIAL"/>
    <property type="match status" value="1"/>
</dbReference>
<accession>A0A1H7W0P4</accession>
<dbReference type="GO" id="GO:0008840">
    <property type="term" value="F:4-hydroxy-tetrahydrodipicolinate synthase activity"/>
    <property type="evidence" value="ECO:0007669"/>
    <property type="project" value="UniProtKB-UniRule"/>
</dbReference>
<comment type="similarity">
    <text evidence="3 12 13">Belongs to the DapA family.</text>
</comment>
<keyword evidence="9 12" id="KW-0456">Lyase</keyword>
<evidence type="ECO:0000256" key="2">
    <source>
        <dbReference type="ARBA" id="ARBA00005120"/>
    </source>
</evidence>
<dbReference type="SUPFAM" id="SSF51569">
    <property type="entry name" value="Aldolase"/>
    <property type="match status" value="1"/>
</dbReference>
<dbReference type="PIRSF" id="PIRSF001365">
    <property type="entry name" value="DHDPS"/>
    <property type="match status" value="1"/>
</dbReference>
<evidence type="ECO:0000313" key="17">
    <source>
        <dbReference type="Proteomes" id="UP000198744"/>
    </source>
</evidence>
<dbReference type="RefSeq" id="WP_093882628.1">
    <property type="nucleotide sequence ID" value="NZ_FOBS01000005.1"/>
</dbReference>
<dbReference type="InterPro" id="IPR005263">
    <property type="entry name" value="DapA"/>
</dbReference>
<sequence>MFKGAIVAIVTPFKNGSIDEQTLRELIEFQIESGTDGIVPCGTTGESPTLSHEEHDRVIEITIDAVKKRVPVIAGTGSNSTAEALRLTEHAYQAGADGVLVVAPYYNWPTQEGLYQHYKTLAESIPIPIVPYNIPSRTGVNILPETVARLAKIENIVGIKEASGSLKQMNDVISLCDNGFSVLSGDDFFTLPLLTLGGKGIISVISNVAPADMAGLVDAFEAGNLQKARELHDKMVPLIDALFIETNPTPVKAALAMMGKMSADVRLPLYQMSEANLGKLRQVMQDYGLIR</sequence>
<reference evidence="16 17" key="1">
    <citation type="submission" date="2016-10" db="EMBL/GenBank/DDBJ databases">
        <authorList>
            <person name="de Groot N.N."/>
        </authorList>
    </citation>
    <scope>NUCLEOTIDE SEQUENCE [LARGE SCALE GENOMIC DNA]</scope>
    <source>
        <strain evidence="16 17">DSM 8423</strain>
    </source>
</reference>
<proteinExistence type="inferred from homology"/>